<name>A0ABR1RKB1_9PEZI</name>
<organism evidence="8 9">
    <name type="scientific">Apiospora marii</name>
    <dbReference type="NCBI Taxonomy" id="335849"/>
    <lineage>
        <taxon>Eukaryota</taxon>
        <taxon>Fungi</taxon>
        <taxon>Dikarya</taxon>
        <taxon>Ascomycota</taxon>
        <taxon>Pezizomycotina</taxon>
        <taxon>Sordariomycetes</taxon>
        <taxon>Xylariomycetidae</taxon>
        <taxon>Amphisphaeriales</taxon>
        <taxon>Apiosporaceae</taxon>
        <taxon>Apiospora</taxon>
    </lineage>
</organism>
<dbReference type="SUPFAM" id="SSF51905">
    <property type="entry name" value="FAD/NAD(P)-binding domain"/>
    <property type="match status" value="1"/>
</dbReference>
<keyword evidence="4" id="KW-0274">FAD</keyword>
<accession>A0ABR1RKB1</accession>
<keyword evidence="5" id="KW-0560">Oxidoreductase</keyword>
<dbReference type="Pfam" id="PF00337">
    <property type="entry name" value="Gal-bind_lectin"/>
    <property type="match status" value="1"/>
</dbReference>
<comment type="cofactor">
    <cofactor evidence="1">
        <name>FAD</name>
        <dbReference type="ChEBI" id="CHEBI:57692"/>
    </cofactor>
</comment>
<comment type="caution">
    <text evidence="8">The sequence shown here is derived from an EMBL/GenBank/DDBJ whole genome shotgun (WGS) entry which is preliminary data.</text>
</comment>
<evidence type="ECO:0000259" key="7">
    <source>
        <dbReference type="PROSITE" id="PS51304"/>
    </source>
</evidence>
<feature type="domain" description="Galectin" evidence="7">
    <location>
        <begin position="14"/>
        <end position="160"/>
    </location>
</feature>
<evidence type="ECO:0000256" key="6">
    <source>
        <dbReference type="RuleBase" id="RU102079"/>
    </source>
</evidence>
<evidence type="ECO:0000256" key="4">
    <source>
        <dbReference type="ARBA" id="ARBA00022827"/>
    </source>
</evidence>
<evidence type="ECO:0000256" key="5">
    <source>
        <dbReference type="ARBA" id="ARBA00023002"/>
    </source>
</evidence>
<keyword evidence="9" id="KW-1185">Reference proteome</keyword>
<evidence type="ECO:0000313" key="9">
    <source>
        <dbReference type="Proteomes" id="UP001396898"/>
    </source>
</evidence>
<dbReference type="InterPro" id="IPR013320">
    <property type="entry name" value="ConA-like_dom_sf"/>
</dbReference>
<evidence type="ECO:0000256" key="1">
    <source>
        <dbReference type="ARBA" id="ARBA00001974"/>
    </source>
</evidence>
<dbReference type="PANTHER" id="PTHR42784:SF1">
    <property type="entry name" value="PYRANOSE 2-OXIDASE"/>
    <property type="match status" value="1"/>
</dbReference>
<evidence type="ECO:0000256" key="2">
    <source>
        <dbReference type="ARBA" id="ARBA00010790"/>
    </source>
</evidence>
<dbReference type="SUPFAM" id="SSF49899">
    <property type="entry name" value="Concanavalin A-like lectins/glucanases"/>
    <property type="match status" value="1"/>
</dbReference>
<dbReference type="InterPro" id="IPR051473">
    <property type="entry name" value="P2Ox-like"/>
</dbReference>
<dbReference type="Gene3D" id="2.60.120.200">
    <property type="match status" value="1"/>
</dbReference>
<reference evidence="8 9" key="1">
    <citation type="submission" date="2023-01" db="EMBL/GenBank/DDBJ databases">
        <title>Analysis of 21 Apiospora genomes using comparative genomics revels a genus with tremendous synthesis potential of carbohydrate active enzymes and secondary metabolites.</title>
        <authorList>
            <person name="Sorensen T."/>
        </authorList>
    </citation>
    <scope>NUCLEOTIDE SEQUENCE [LARGE SCALE GENOMIC DNA]</scope>
    <source>
        <strain evidence="8 9">CBS 20057</strain>
    </source>
</reference>
<keyword evidence="3" id="KW-0285">Flavoprotein</keyword>
<dbReference type="Proteomes" id="UP001396898">
    <property type="component" value="Unassembled WGS sequence"/>
</dbReference>
<dbReference type="EMBL" id="JAQQWI010000013">
    <property type="protein sequence ID" value="KAK8013735.1"/>
    <property type="molecule type" value="Genomic_DNA"/>
</dbReference>
<keyword evidence="6" id="KW-0430">Lectin</keyword>
<dbReference type="InterPro" id="IPR036188">
    <property type="entry name" value="FAD/NAD-bd_sf"/>
</dbReference>
<dbReference type="InterPro" id="IPR001079">
    <property type="entry name" value="Galectin_CRD"/>
</dbReference>
<gene>
    <name evidence="8" type="ORF">PG991_009328</name>
</gene>
<sequence length="368" mass="41810">MAYLKDKKHLHLGETHSFDKVYEAGSFIIFYSPTYDPYPDREPAIDNTSVIILSVEGDHLLHISFRRAENQIVFNSCPSGPLDSLKWGKEELIPLQGVFSRTDITIAVRLEADKYEIYIDDSIIHTFTKRIRKNAQKVTCRANRESRAVFANPIGVVALTPQEASKADFESRPSLNYQEAYFNLTPVDVAKESEKEDGSFDYVIIGSGIGGGILAADLLDKNRRMSTSFSSQATTYLARSLFNISAAMALAEDPEKRTKRILVVERGNLLFPTHSLNMPRPSSRGTYGQMNDLFYNHFKQDWRMDDKTRKIWKGGPVYCLGGRSTVWGLFSPRIADDTFRKHFPGDVYNDLNKTYLRKAEESMNISYP</sequence>
<evidence type="ECO:0000256" key="3">
    <source>
        <dbReference type="ARBA" id="ARBA00022630"/>
    </source>
</evidence>
<proteinExistence type="inferred from homology"/>
<dbReference type="PANTHER" id="PTHR42784">
    <property type="entry name" value="PYRANOSE 2-OXIDASE"/>
    <property type="match status" value="1"/>
</dbReference>
<protein>
    <recommendedName>
        <fullName evidence="6">Galectin</fullName>
    </recommendedName>
</protein>
<dbReference type="PROSITE" id="PS51304">
    <property type="entry name" value="GALECTIN"/>
    <property type="match status" value="1"/>
</dbReference>
<comment type="similarity">
    <text evidence="2">Belongs to the GMC oxidoreductase family.</text>
</comment>
<dbReference type="Gene3D" id="3.50.50.60">
    <property type="entry name" value="FAD/NAD(P)-binding domain"/>
    <property type="match status" value="1"/>
</dbReference>
<evidence type="ECO:0000313" key="8">
    <source>
        <dbReference type="EMBL" id="KAK8013735.1"/>
    </source>
</evidence>